<feature type="domain" description="GFO/IDH/MocA-like oxidoreductase" evidence="3">
    <location>
        <begin position="132"/>
        <end position="254"/>
    </location>
</feature>
<accession>A0ABV8UTL1</accession>
<dbReference type="RefSeq" id="WP_378139558.1">
    <property type="nucleotide sequence ID" value="NZ_JBHSEF010000009.1"/>
</dbReference>
<dbReference type="PANTHER" id="PTHR43818">
    <property type="entry name" value="BCDNA.GH03377"/>
    <property type="match status" value="1"/>
</dbReference>
<dbReference type="InterPro" id="IPR036291">
    <property type="entry name" value="NAD(P)-bd_dom_sf"/>
</dbReference>
<gene>
    <name evidence="4" type="ORF">ACFO0S_01805</name>
</gene>
<sequence>MTNLLKIGIVGTGVMAERMMNSFANHPRLQINGICDVNEERVKELATKFDTVAYTNYQDLLDKQDLDIVYVAVPPKWHHEVAKAVLTKDIHILCEKPLANSVEEAAELLALSKEKGVVTAMNFPLNYEEGTRAFERLIQDNYVGKLRRVELRMEFPKWPRPRQQNSWISTREQGGFVFEVAGHLVQQILRTFGPIGDVKADLELAEDPALSETGIMATMQLKSGAPVYFNGIAGTAGTHSQDIELTAYGSEGTVKLSNYAHLTAGKIGEELVHIPLEDKVRTEELIDAFVAAVEGQDAELYDFQVGYDVQVVLEKLRQVE</sequence>
<name>A0ABV8UTL1_9BACL</name>
<dbReference type="Proteomes" id="UP001595733">
    <property type="component" value="Unassembled WGS sequence"/>
</dbReference>
<evidence type="ECO:0000313" key="5">
    <source>
        <dbReference type="Proteomes" id="UP001595733"/>
    </source>
</evidence>
<evidence type="ECO:0000256" key="1">
    <source>
        <dbReference type="ARBA" id="ARBA00023002"/>
    </source>
</evidence>
<organism evidence="4 5">
    <name type="scientific">Chryseomicrobium palamuruense</name>
    <dbReference type="NCBI Taxonomy" id="682973"/>
    <lineage>
        <taxon>Bacteria</taxon>
        <taxon>Bacillati</taxon>
        <taxon>Bacillota</taxon>
        <taxon>Bacilli</taxon>
        <taxon>Bacillales</taxon>
        <taxon>Caryophanaceae</taxon>
        <taxon>Chryseomicrobium</taxon>
    </lineage>
</organism>
<keyword evidence="5" id="KW-1185">Reference proteome</keyword>
<dbReference type="InterPro" id="IPR055170">
    <property type="entry name" value="GFO_IDH_MocA-like_dom"/>
</dbReference>
<dbReference type="EMBL" id="JBHSEF010000009">
    <property type="protein sequence ID" value="MFC4353800.1"/>
    <property type="molecule type" value="Genomic_DNA"/>
</dbReference>
<dbReference type="Pfam" id="PF22725">
    <property type="entry name" value="GFO_IDH_MocA_C3"/>
    <property type="match status" value="1"/>
</dbReference>
<evidence type="ECO:0000259" key="3">
    <source>
        <dbReference type="Pfam" id="PF22725"/>
    </source>
</evidence>
<evidence type="ECO:0000313" key="4">
    <source>
        <dbReference type="EMBL" id="MFC4353800.1"/>
    </source>
</evidence>
<reference evidence="5" key="1">
    <citation type="journal article" date="2019" name="Int. J. Syst. Evol. Microbiol.">
        <title>The Global Catalogue of Microorganisms (GCM) 10K type strain sequencing project: providing services to taxonomists for standard genome sequencing and annotation.</title>
        <authorList>
            <consortium name="The Broad Institute Genomics Platform"/>
            <consortium name="The Broad Institute Genome Sequencing Center for Infectious Disease"/>
            <person name="Wu L."/>
            <person name="Ma J."/>
        </authorList>
    </citation>
    <scope>NUCLEOTIDE SEQUENCE [LARGE SCALE GENOMIC DNA]</scope>
    <source>
        <strain evidence="5">CCUG 50353</strain>
    </source>
</reference>
<dbReference type="Pfam" id="PF01408">
    <property type="entry name" value="GFO_IDH_MocA"/>
    <property type="match status" value="1"/>
</dbReference>
<dbReference type="Gene3D" id="3.30.360.10">
    <property type="entry name" value="Dihydrodipicolinate Reductase, domain 2"/>
    <property type="match status" value="1"/>
</dbReference>
<protein>
    <submittedName>
        <fullName evidence="4">Gfo/Idh/MocA family protein</fullName>
    </submittedName>
</protein>
<dbReference type="Gene3D" id="3.40.50.720">
    <property type="entry name" value="NAD(P)-binding Rossmann-like Domain"/>
    <property type="match status" value="1"/>
</dbReference>
<comment type="caution">
    <text evidence="4">The sequence shown here is derived from an EMBL/GenBank/DDBJ whole genome shotgun (WGS) entry which is preliminary data.</text>
</comment>
<evidence type="ECO:0000259" key="2">
    <source>
        <dbReference type="Pfam" id="PF01408"/>
    </source>
</evidence>
<feature type="domain" description="Gfo/Idh/MocA-like oxidoreductase N-terminal" evidence="2">
    <location>
        <begin position="5"/>
        <end position="122"/>
    </location>
</feature>
<keyword evidence="1" id="KW-0560">Oxidoreductase</keyword>
<dbReference type="SUPFAM" id="SSF51735">
    <property type="entry name" value="NAD(P)-binding Rossmann-fold domains"/>
    <property type="match status" value="1"/>
</dbReference>
<dbReference type="InterPro" id="IPR050463">
    <property type="entry name" value="Gfo/Idh/MocA_oxidrdct_glycsds"/>
</dbReference>
<proteinExistence type="predicted"/>
<dbReference type="InterPro" id="IPR000683">
    <property type="entry name" value="Gfo/Idh/MocA-like_OxRdtase_N"/>
</dbReference>
<dbReference type="PANTHER" id="PTHR43818:SF11">
    <property type="entry name" value="BCDNA.GH03377"/>
    <property type="match status" value="1"/>
</dbReference>
<dbReference type="SUPFAM" id="SSF55347">
    <property type="entry name" value="Glyceraldehyde-3-phosphate dehydrogenase-like, C-terminal domain"/>
    <property type="match status" value="1"/>
</dbReference>